<evidence type="ECO:0000256" key="4">
    <source>
        <dbReference type="SAM" id="SignalP"/>
    </source>
</evidence>
<feature type="signal peptide" evidence="4">
    <location>
        <begin position="1"/>
        <end position="16"/>
    </location>
</feature>
<dbReference type="InterPro" id="IPR038606">
    <property type="entry name" value="To_sf"/>
</dbReference>
<dbReference type="PANTHER" id="PTHR11008">
    <property type="entry name" value="PROTEIN TAKEOUT-LIKE PROTEIN"/>
    <property type="match status" value="1"/>
</dbReference>
<proteinExistence type="evidence at transcript level"/>
<dbReference type="PANTHER" id="PTHR11008:SF18">
    <property type="entry name" value="BCDNA.GH05536-RELATED"/>
    <property type="match status" value="1"/>
</dbReference>
<protein>
    <submittedName>
        <fullName evidence="5">Takeout-like protein 2</fullName>
    </submittedName>
</protein>
<evidence type="ECO:0000313" key="5">
    <source>
        <dbReference type="EMBL" id="ACF39402.1"/>
    </source>
</evidence>
<dbReference type="FunFam" id="3.15.10.30:FF:000001">
    <property type="entry name" value="Takeout-like protein 1"/>
    <property type="match status" value="1"/>
</dbReference>
<organism evidence="5">
    <name type="scientific">Epiphyas postvittana</name>
    <name type="common">Light brown apple moth</name>
    <dbReference type="NCBI Taxonomy" id="65032"/>
    <lineage>
        <taxon>Eukaryota</taxon>
        <taxon>Metazoa</taxon>
        <taxon>Ecdysozoa</taxon>
        <taxon>Arthropoda</taxon>
        <taxon>Hexapoda</taxon>
        <taxon>Insecta</taxon>
        <taxon>Pterygota</taxon>
        <taxon>Neoptera</taxon>
        <taxon>Endopterygota</taxon>
        <taxon>Lepidoptera</taxon>
        <taxon>Glossata</taxon>
        <taxon>Ditrysia</taxon>
        <taxon>Tortricoidea</taxon>
        <taxon>Tortricidae</taxon>
        <taxon>Tortricinae</taxon>
        <taxon>Epiphyas</taxon>
    </lineage>
</organism>
<name>B5ABT2_EPIPO</name>
<keyword evidence="1 4" id="KW-0732">Signal</keyword>
<sequence>MLFFLIGAVVCSVASGQLAPFITPCRQADSACHLSSANRAAPILAAGVPQLGLASLDPMRVGRVASNQAGLDLEMTDTTVKGLGKCVVLNVRRTGKKTSLELKCPTVLVTGDYKLGGKLLILPIEGNGKYKIKIRDIIVKIQYETAEEERGGEKYWRVINWKHTTDVQTNVQYQFQNLFNGNKQAADSIHQFANSNWKEIYHEVAPPVVKAIIGNVVKEIEKLFQKVPINQLSLD</sequence>
<reference evidence="5" key="2">
    <citation type="journal article" date="2009" name="J. Biol. Chem.">
        <title>Crystal structure of Epiphyas postvittana takeout 1 with bound ubiquinone supports a role as ligand carriers for takeout proteins in insects.</title>
        <authorList>
            <person name="Hamiaux C."/>
            <person name="Stanley D."/>
            <person name="Greenwood D.R."/>
            <person name="Baker E.N."/>
            <person name="Newcomb R.D."/>
        </authorList>
    </citation>
    <scope>NUCLEOTIDE SEQUENCE</scope>
</reference>
<dbReference type="SMART" id="SM00700">
    <property type="entry name" value="JHBP"/>
    <property type="match status" value="1"/>
</dbReference>
<feature type="chain" id="PRO_5002829281" evidence="4">
    <location>
        <begin position="17"/>
        <end position="235"/>
    </location>
</feature>
<evidence type="ECO:0000256" key="1">
    <source>
        <dbReference type="ARBA" id="ARBA00022729"/>
    </source>
</evidence>
<dbReference type="InterPro" id="IPR010562">
    <property type="entry name" value="Haemolymph_juvenile_hormone-bd"/>
</dbReference>
<dbReference type="AlphaFoldDB" id="B5ABT2"/>
<evidence type="ECO:0000256" key="3">
    <source>
        <dbReference type="ARBA" id="ARBA00060902"/>
    </source>
</evidence>
<dbReference type="GO" id="GO:0005615">
    <property type="term" value="C:extracellular space"/>
    <property type="evidence" value="ECO:0007669"/>
    <property type="project" value="TreeGrafter"/>
</dbReference>
<keyword evidence="2" id="KW-0090">Biological rhythms</keyword>
<dbReference type="Pfam" id="PF06585">
    <property type="entry name" value="JHBP"/>
    <property type="match status" value="1"/>
</dbReference>
<dbReference type="GO" id="GO:0007623">
    <property type="term" value="P:circadian rhythm"/>
    <property type="evidence" value="ECO:0007669"/>
    <property type="project" value="UniProtKB-ARBA"/>
</dbReference>
<evidence type="ECO:0000256" key="2">
    <source>
        <dbReference type="ARBA" id="ARBA00023108"/>
    </source>
</evidence>
<dbReference type="EMBL" id="EU834741">
    <property type="protein sequence ID" value="ACF39402.1"/>
    <property type="molecule type" value="mRNA"/>
</dbReference>
<comment type="similarity">
    <text evidence="3">Belongs to the TO family.</text>
</comment>
<reference evidence="5" key="1">
    <citation type="submission" date="2008-06" db="EMBL/GenBank/DDBJ databases">
        <title>Takeout-like proteins from Epiphyas postvittana.</title>
        <authorList>
            <person name="Gleave A.P."/>
            <person name="Nain B."/>
            <person name="Newcomb R.D."/>
        </authorList>
    </citation>
    <scope>NUCLEOTIDE SEQUENCE</scope>
</reference>
<accession>B5ABT2</accession>
<dbReference type="Gene3D" id="3.15.10.30">
    <property type="entry name" value="Haemolymph juvenile hormone binding protein"/>
    <property type="match status" value="1"/>
</dbReference>